<evidence type="ECO:0000313" key="3">
    <source>
        <dbReference type="Proteomes" id="UP000824782"/>
    </source>
</evidence>
<evidence type="ECO:0000256" key="1">
    <source>
        <dbReference type="SAM" id="Phobius"/>
    </source>
</evidence>
<sequence length="80" mass="8840">MSPTSHTMAMCEGTSLRLIAIAHGDYRGCGDTTSSPFSKFEYHKISILGTTAITVFIAELKANLLLLLYFELFIFSVLSF</sequence>
<dbReference type="EMBL" id="WNYA01000006">
    <property type="protein sequence ID" value="KAG8567760.1"/>
    <property type="molecule type" value="Genomic_DNA"/>
</dbReference>
<proteinExistence type="predicted"/>
<protein>
    <submittedName>
        <fullName evidence="2">Uncharacterized protein</fullName>
    </submittedName>
</protein>
<keyword evidence="1" id="KW-0472">Membrane</keyword>
<feature type="transmembrane region" description="Helical" evidence="1">
    <location>
        <begin position="45"/>
        <end position="70"/>
    </location>
</feature>
<keyword evidence="1" id="KW-0812">Transmembrane</keyword>
<reference evidence="2" key="1">
    <citation type="thesis" date="2020" institute="ProQuest LLC" country="789 East Eisenhower Parkway, Ann Arbor, MI, USA">
        <title>Comparative Genomics and Chromosome Evolution.</title>
        <authorList>
            <person name="Mudd A.B."/>
        </authorList>
    </citation>
    <scope>NUCLEOTIDE SEQUENCE</scope>
    <source>
        <strain evidence="2">237g6f4</strain>
        <tissue evidence="2">Blood</tissue>
    </source>
</reference>
<organism evidence="2 3">
    <name type="scientific">Engystomops pustulosus</name>
    <name type="common">Tungara frog</name>
    <name type="synonym">Physalaemus pustulosus</name>
    <dbReference type="NCBI Taxonomy" id="76066"/>
    <lineage>
        <taxon>Eukaryota</taxon>
        <taxon>Metazoa</taxon>
        <taxon>Chordata</taxon>
        <taxon>Craniata</taxon>
        <taxon>Vertebrata</taxon>
        <taxon>Euteleostomi</taxon>
        <taxon>Amphibia</taxon>
        <taxon>Batrachia</taxon>
        <taxon>Anura</taxon>
        <taxon>Neobatrachia</taxon>
        <taxon>Hyloidea</taxon>
        <taxon>Leptodactylidae</taxon>
        <taxon>Leiuperinae</taxon>
        <taxon>Engystomops</taxon>
    </lineage>
</organism>
<keyword evidence="3" id="KW-1185">Reference proteome</keyword>
<evidence type="ECO:0000313" key="2">
    <source>
        <dbReference type="EMBL" id="KAG8567760.1"/>
    </source>
</evidence>
<dbReference type="Proteomes" id="UP000824782">
    <property type="component" value="Unassembled WGS sequence"/>
</dbReference>
<keyword evidence="1" id="KW-1133">Transmembrane helix</keyword>
<comment type="caution">
    <text evidence="2">The sequence shown here is derived from an EMBL/GenBank/DDBJ whole genome shotgun (WGS) entry which is preliminary data.</text>
</comment>
<dbReference type="AlphaFoldDB" id="A0AAV7B5E9"/>
<gene>
    <name evidence="2" type="ORF">GDO81_013767</name>
</gene>
<name>A0AAV7B5E9_ENGPU</name>
<accession>A0AAV7B5E9</accession>